<name>A0A820QGV8_9BILA</name>
<dbReference type="Proteomes" id="UP000663866">
    <property type="component" value="Unassembled WGS sequence"/>
</dbReference>
<proteinExistence type="predicted"/>
<evidence type="ECO:0000313" key="4">
    <source>
        <dbReference type="Proteomes" id="UP000663866"/>
    </source>
</evidence>
<organism evidence="3 4">
    <name type="scientific">Rotaria magnacalcarata</name>
    <dbReference type="NCBI Taxonomy" id="392030"/>
    <lineage>
        <taxon>Eukaryota</taxon>
        <taxon>Metazoa</taxon>
        <taxon>Spiralia</taxon>
        <taxon>Gnathifera</taxon>
        <taxon>Rotifera</taxon>
        <taxon>Eurotatoria</taxon>
        <taxon>Bdelloidea</taxon>
        <taxon>Philodinida</taxon>
        <taxon>Philodinidae</taxon>
        <taxon>Rotaria</taxon>
    </lineage>
</organism>
<dbReference type="Proteomes" id="UP000663856">
    <property type="component" value="Unassembled WGS sequence"/>
</dbReference>
<sequence length="202" mass="23262">MLNLINQYSSTSSPITTTPLLHDSNEFPSLPNMYQRQQGHLHNDIFDELINLLTTKMKKNHRRNNQKIFKSLQPRIKKIEQTVSLVETLINDDATSSSSFPDSDEDIQIVNNKNKKQSTTTTTKLKKQNNKPTTSSAVTTAKPTTTTNANKHQHNHLSQQMIVLKNQHLNHSQQQKHPKKSIPRQFTRLDDNGHQRSQNRHD</sequence>
<keyword evidence="4" id="KW-1185">Reference proteome</keyword>
<dbReference type="AlphaFoldDB" id="A0A820QGV8"/>
<feature type="compositionally biased region" description="Basic and acidic residues" evidence="1">
    <location>
        <begin position="187"/>
        <end position="202"/>
    </location>
</feature>
<feature type="region of interest" description="Disordered" evidence="1">
    <location>
        <begin position="169"/>
        <end position="202"/>
    </location>
</feature>
<feature type="region of interest" description="Disordered" evidence="1">
    <location>
        <begin position="93"/>
        <end position="154"/>
    </location>
</feature>
<reference evidence="3" key="1">
    <citation type="submission" date="2021-02" db="EMBL/GenBank/DDBJ databases">
        <authorList>
            <person name="Nowell W R."/>
        </authorList>
    </citation>
    <scope>NUCLEOTIDE SEQUENCE</scope>
</reference>
<comment type="caution">
    <text evidence="3">The sequence shown here is derived from an EMBL/GenBank/DDBJ whole genome shotgun (WGS) entry which is preliminary data.</text>
</comment>
<evidence type="ECO:0000313" key="3">
    <source>
        <dbReference type="EMBL" id="CAF4422602.1"/>
    </source>
</evidence>
<protein>
    <submittedName>
        <fullName evidence="3">Uncharacterized protein</fullName>
    </submittedName>
</protein>
<evidence type="ECO:0000313" key="2">
    <source>
        <dbReference type="EMBL" id="CAF1993451.1"/>
    </source>
</evidence>
<dbReference type="EMBL" id="CAJNRF010001077">
    <property type="protein sequence ID" value="CAF1993451.1"/>
    <property type="molecule type" value="Genomic_DNA"/>
</dbReference>
<feature type="compositionally biased region" description="Low complexity" evidence="1">
    <location>
        <begin position="130"/>
        <end position="147"/>
    </location>
</feature>
<evidence type="ECO:0000256" key="1">
    <source>
        <dbReference type="SAM" id="MobiDB-lite"/>
    </source>
</evidence>
<gene>
    <name evidence="3" type="ORF">OVN521_LOCUS36188</name>
    <name evidence="2" type="ORF">WKI299_LOCUS4386</name>
</gene>
<dbReference type="EMBL" id="CAJOBG010042860">
    <property type="protein sequence ID" value="CAF4422602.1"/>
    <property type="molecule type" value="Genomic_DNA"/>
</dbReference>
<accession>A0A820QGV8</accession>